<dbReference type="Proteomes" id="UP000032360">
    <property type="component" value="Unassembled WGS sequence"/>
</dbReference>
<dbReference type="PANTHER" id="PTHR30349">
    <property type="entry name" value="PHAGE INTEGRASE-RELATED"/>
    <property type="match status" value="1"/>
</dbReference>
<sequence length="346" mass="38894">MKRYPNTDAPNFWSFARDYLHIYMSTVRKCSPKTIEAYRISLECFLSYLATNDHVEREVVSFDHFDRAHLKAWLAWMAKDKNYASNTIALRLSAVKAFLAYSSQEELTLVALSQAAKTLRTPASPKKPIEYLTEPETRAILCAFTGKTAKARRNRMLLILLYDTAARVSEITALTLGNLSLGPPGHVTLTGKGNKTRIVPLTEKTFDHLGVYLAEFHTNSARQPTTRPLFYSLHQGLSMGLSVDTAAAILKESARSGRLNCPSIPKTIHCHMLRKTKAMDLYRQGVPLPIIMRLLGHENTSTTAAFYAFATMDMMRQAVDAATPVFDVVDENVLTEERLQVLYSLR</sequence>
<organism evidence="12 13">
    <name type="scientific">Acidithrix ferrooxidans</name>
    <dbReference type="NCBI Taxonomy" id="1280514"/>
    <lineage>
        <taxon>Bacteria</taxon>
        <taxon>Bacillati</taxon>
        <taxon>Actinomycetota</taxon>
        <taxon>Acidimicrobiia</taxon>
        <taxon>Acidimicrobiales</taxon>
        <taxon>Acidimicrobiaceae</taxon>
        <taxon>Acidithrix</taxon>
    </lineage>
</organism>
<dbReference type="InterPro" id="IPR044068">
    <property type="entry name" value="CB"/>
</dbReference>
<feature type="domain" description="Tyr recombinase" evidence="10">
    <location>
        <begin position="127"/>
        <end position="320"/>
    </location>
</feature>
<dbReference type="PATRIC" id="fig|1280514.3.peg.4624"/>
<evidence type="ECO:0000256" key="6">
    <source>
        <dbReference type="ARBA" id="ARBA00023125"/>
    </source>
</evidence>
<dbReference type="AlphaFoldDB" id="A0A0D8HCU2"/>
<dbReference type="GO" id="GO:0005737">
    <property type="term" value="C:cytoplasm"/>
    <property type="evidence" value="ECO:0007669"/>
    <property type="project" value="UniProtKB-SubCell"/>
</dbReference>
<dbReference type="RefSeq" id="WP_052607069.1">
    <property type="nucleotide sequence ID" value="NZ_JXYS01000131.1"/>
</dbReference>
<evidence type="ECO:0000256" key="3">
    <source>
        <dbReference type="ARBA" id="ARBA00022618"/>
    </source>
</evidence>
<dbReference type="InterPro" id="IPR004107">
    <property type="entry name" value="Integrase_SAM-like_N"/>
</dbReference>
<evidence type="ECO:0000256" key="5">
    <source>
        <dbReference type="ARBA" id="ARBA00022908"/>
    </source>
</evidence>
<dbReference type="PROSITE" id="PS51898">
    <property type="entry name" value="TYR_RECOMBINASE"/>
    <property type="match status" value="1"/>
</dbReference>
<dbReference type="Pfam" id="PF02899">
    <property type="entry name" value="Phage_int_SAM_1"/>
    <property type="match status" value="1"/>
</dbReference>
<dbReference type="SUPFAM" id="SSF56349">
    <property type="entry name" value="DNA breaking-rejoining enzymes"/>
    <property type="match status" value="1"/>
</dbReference>
<evidence type="ECO:0000313" key="13">
    <source>
        <dbReference type="Proteomes" id="UP000032360"/>
    </source>
</evidence>
<evidence type="ECO:0000259" key="11">
    <source>
        <dbReference type="PROSITE" id="PS51900"/>
    </source>
</evidence>
<dbReference type="InterPro" id="IPR010998">
    <property type="entry name" value="Integrase_recombinase_N"/>
</dbReference>
<evidence type="ECO:0000256" key="9">
    <source>
        <dbReference type="PROSITE-ProRule" id="PRU01248"/>
    </source>
</evidence>
<reference evidence="12 13" key="1">
    <citation type="submission" date="2015-01" db="EMBL/GenBank/DDBJ databases">
        <title>Draft genome of the acidophilic iron oxidizer Acidithrix ferrooxidans strain Py-F3.</title>
        <authorList>
            <person name="Poehlein A."/>
            <person name="Eisen S."/>
            <person name="Schloemann M."/>
            <person name="Johnson B.D."/>
            <person name="Daniel R."/>
            <person name="Muehling M."/>
        </authorList>
    </citation>
    <scope>NUCLEOTIDE SEQUENCE [LARGE SCALE GENOMIC DNA]</scope>
    <source>
        <strain evidence="12 13">Py-F3</strain>
    </source>
</reference>
<dbReference type="GO" id="GO:0006310">
    <property type="term" value="P:DNA recombination"/>
    <property type="evidence" value="ECO:0007669"/>
    <property type="project" value="UniProtKB-KW"/>
</dbReference>
<evidence type="ECO:0000256" key="8">
    <source>
        <dbReference type="ARBA" id="ARBA00023306"/>
    </source>
</evidence>
<dbReference type="GO" id="GO:0015074">
    <property type="term" value="P:DNA integration"/>
    <property type="evidence" value="ECO:0007669"/>
    <property type="project" value="UniProtKB-KW"/>
</dbReference>
<dbReference type="GO" id="GO:0051301">
    <property type="term" value="P:cell division"/>
    <property type="evidence" value="ECO:0007669"/>
    <property type="project" value="UniProtKB-KW"/>
</dbReference>
<dbReference type="InterPro" id="IPR013762">
    <property type="entry name" value="Integrase-like_cat_sf"/>
</dbReference>
<keyword evidence="3" id="KW-0132">Cell division</keyword>
<keyword evidence="5" id="KW-0229">DNA integration</keyword>
<dbReference type="PANTHER" id="PTHR30349:SF77">
    <property type="entry name" value="TYROSINE RECOMBINASE XERC"/>
    <property type="match status" value="1"/>
</dbReference>
<keyword evidence="8" id="KW-0131">Cell cycle</keyword>
<dbReference type="GO" id="GO:0003677">
    <property type="term" value="F:DNA binding"/>
    <property type="evidence" value="ECO:0007669"/>
    <property type="project" value="UniProtKB-UniRule"/>
</dbReference>
<evidence type="ECO:0000256" key="2">
    <source>
        <dbReference type="ARBA" id="ARBA00022490"/>
    </source>
</evidence>
<dbReference type="Gene3D" id="1.10.150.130">
    <property type="match status" value="1"/>
</dbReference>
<dbReference type="Gene3D" id="1.10.443.10">
    <property type="entry name" value="Intergrase catalytic core"/>
    <property type="match status" value="1"/>
</dbReference>
<keyword evidence="13" id="KW-1185">Reference proteome</keyword>
<keyword evidence="7" id="KW-0233">DNA recombination</keyword>
<accession>A0A0D8HCU2</accession>
<dbReference type="InterPro" id="IPR002104">
    <property type="entry name" value="Integrase_catalytic"/>
</dbReference>
<dbReference type="InterPro" id="IPR011010">
    <property type="entry name" value="DNA_brk_join_enz"/>
</dbReference>
<evidence type="ECO:0000313" key="12">
    <source>
        <dbReference type="EMBL" id="KJF15714.1"/>
    </source>
</evidence>
<comment type="caution">
    <text evidence="12">The sequence shown here is derived from an EMBL/GenBank/DDBJ whole genome shotgun (WGS) entry which is preliminary data.</text>
</comment>
<dbReference type="Pfam" id="PF00589">
    <property type="entry name" value="Phage_integrase"/>
    <property type="match status" value="1"/>
</dbReference>
<evidence type="ECO:0000256" key="1">
    <source>
        <dbReference type="ARBA" id="ARBA00004496"/>
    </source>
</evidence>
<keyword evidence="4" id="KW-0159">Chromosome partition</keyword>
<evidence type="ECO:0000259" key="10">
    <source>
        <dbReference type="PROSITE" id="PS51898"/>
    </source>
</evidence>
<keyword evidence="2" id="KW-0963">Cytoplasm</keyword>
<dbReference type="InterPro" id="IPR050090">
    <property type="entry name" value="Tyrosine_recombinase_XerCD"/>
</dbReference>
<dbReference type="STRING" id="1280514.AXFE_34440"/>
<protein>
    <submittedName>
        <fullName evidence="12">Tyrosine recombinase XerD</fullName>
    </submittedName>
</protein>
<dbReference type="PROSITE" id="PS51900">
    <property type="entry name" value="CB"/>
    <property type="match status" value="1"/>
</dbReference>
<name>A0A0D8HCU2_9ACTN</name>
<evidence type="ECO:0000256" key="4">
    <source>
        <dbReference type="ARBA" id="ARBA00022829"/>
    </source>
</evidence>
<evidence type="ECO:0000256" key="7">
    <source>
        <dbReference type="ARBA" id="ARBA00023172"/>
    </source>
</evidence>
<proteinExistence type="predicted"/>
<gene>
    <name evidence="12" type="primary">xerD3</name>
    <name evidence="12" type="ORF">AXFE_34440</name>
</gene>
<dbReference type="OrthoDB" id="9801717at2"/>
<keyword evidence="6 9" id="KW-0238">DNA-binding</keyword>
<dbReference type="EMBL" id="JXYS01000131">
    <property type="protein sequence ID" value="KJF15714.1"/>
    <property type="molecule type" value="Genomic_DNA"/>
</dbReference>
<feature type="domain" description="Core-binding (CB)" evidence="11">
    <location>
        <begin position="10"/>
        <end position="103"/>
    </location>
</feature>
<dbReference type="GO" id="GO:0007059">
    <property type="term" value="P:chromosome segregation"/>
    <property type="evidence" value="ECO:0007669"/>
    <property type="project" value="UniProtKB-KW"/>
</dbReference>
<comment type="subcellular location">
    <subcellularLocation>
        <location evidence="1">Cytoplasm</location>
    </subcellularLocation>
</comment>